<protein>
    <submittedName>
        <fullName evidence="1">Uncharacterized protein</fullName>
    </submittedName>
</protein>
<accession>A0A448XJL6</accession>
<evidence type="ECO:0000313" key="1">
    <source>
        <dbReference type="EMBL" id="VEL38248.1"/>
    </source>
</evidence>
<proteinExistence type="predicted"/>
<reference evidence="1" key="1">
    <citation type="submission" date="2018-11" db="EMBL/GenBank/DDBJ databases">
        <authorList>
            <consortium name="Pathogen Informatics"/>
        </authorList>
    </citation>
    <scope>NUCLEOTIDE SEQUENCE</scope>
</reference>
<name>A0A448XJL6_9PLAT</name>
<comment type="caution">
    <text evidence="1">The sequence shown here is derived from an EMBL/GenBank/DDBJ whole genome shotgun (WGS) entry which is preliminary data.</text>
</comment>
<organism evidence="1 2">
    <name type="scientific">Protopolystoma xenopodis</name>
    <dbReference type="NCBI Taxonomy" id="117903"/>
    <lineage>
        <taxon>Eukaryota</taxon>
        <taxon>Metazoa</taxon>
        <taxon>Spiralia</taxon>
        <taxon>Lophotrochozoa</taxon>
        <taxon>Platyhelminthes</taxon>
        <taxon>Monogenea</taxon>
        <taxon>Polyopisthocotylea</taxon>
        <taxon>Polystomatidea</taxon>
        <taxon>Polystomatidae</taxon>
        <taxon>Protopolystoma</taxon>
    </lineage>
</organism>
<dbReference type="AlphaFoldDB" id="A0A448XJL6"/>
<dbReference type="EMBL" id="CAAALY010257338">
    <property type="protein sequence ID" value="VEL38248.1"/>
    <property type="molecule type" value="Genomic_DNA"/>
</dbReference>
<keyword evidence="2" id="KW-1185">Reference proteome</keyword>
<gene>
    <name evidence="1" type="ORF">PXEA_LOCUS31688</name>
</gene>
<sequence>MRQTDGFGRRAGMWTWLRLLTRNDVKVRLDAETVPRLQRDWHVRRESVHLPHVKQNVNVPSRRWNNLNRAGLSANVLLRDMRKSEDSQAEVWQTNCPHRFTQTHASSLSVPLAVGTTNRGCSRPSWQMILFCSAGSGVRLVEKRGVEQRRSDRPDELERGR</sequence>
<evidence type="ECO:0000313" key="2">
    <source>
        <dbReference type="Proteomes" id="UP000784294"/>
    </source>
</evidence>
<dbReference type="Proteomes" id="UP000784294">
    <property type="component" value="Unassembled WGS sequence"/>
</dbReference>